<feature type="domain" description="Flavin reductase like" evidence="1">
    <location>
        <begin position="20"/>
        <end position="174"/>
    </location>
</feature>
<proteinExistence type="predicted"/>
<dbReference type="PANTHER" id="PTHR43812">
    <property type="entry name" value="BLR2425 PROTEIN"/>
    <property type="match status" value="1"/>
</dbReference>
<dbReference type="InterPro" id="IPR012349">
    <property type="entry name" value="Split_barrel_FMN-bd"/>
</dbReference>
<dbReference type="GO" id="GO:0010181">
    <property type="term" value="F:FMN binding"/>
    <property type="evidence" value="ECO:0007669"/>
    <property type="project" value="InterPro"/>
</dbReference>
<gene>
    <name evidence="2" type="ORF">DES32_1616</name>
</gene>
<sequence length="202" mass="22234">MFYAPEHRDKSLLPHDPFKALIAPRPIGWVSTKSKSGAINLAPYSFFNAVAEKPPILMLSSSGWKDSATFASETREFVWNMATYDLHEKMNLTAANLPRGESEFAFAGLEPAPSRFVAPPRVALSPAALECKVVNILSLQDMDGGLTGNILIFGQVVGVYIDDAFIRDGRVDAAAMRPLARCGYMDYAVADHLFEMLRPPRI</sequence>
<protein>
    <submittedName>
        <fullName evidence="2">Flavin reductase (DIM6/NTAB) family NADH-FMN oxidoreductase RutF</fullName>
    </submittedName>
</protein>
<dbReference type="RefSeq" id="WP_115836109.1">
    <property type="nucleotide sequence ID" value="NZ_CP025086.1"/>
</dbReference>
<dbReference type="SMART" id="SM00903">
    <property type="entry name" value="Flavin_Reduct"/>
    <property type="match status" value="1"/>
</dbReference>
<evidence type="ECO:0000259" key="1">
    <source>
        <dbReference type="SMART" id="SM00903"/>
    </source>
</evidence>
<dbReference type="PANTHER" id="PTHR43812:SF2">
    <property type="entry name" value="FLAVIN REDUCTASE LIKE DOMAIN-CONTAINING PROTEIN"/>
    <property type="match status" value="1"/>
</dbReference>
<keyword evidence="3" id="KW-1185">Reference proteome</keyword>
<dbReference type="Proteomes" id="UP000256900">
    <property type="component" value="Unassembled WGS sequence"/>
</dbReference>
<dbReference type="GO" id="GO:0016646">
    <property type="term" value="F:oxidoreductase activity, acting on the CH-NH group of donors, NAD or NADP as acceptor"/>
    <property type="evidence" value="ECO:0007669"/>
    <property type="project" value="UniProtKB-ARBA"/>
</dbReference>
<reference evidence="2 3" key="1">
    <citation type="submission" date="2018-08" db="EMBL/GenBank/DDBJ databases">
        <title>Genomic Encyclopedia of Type Strains, Phase IV (KMG-IV): sequencing the most valuable type-strain genomes for metagenomic binning, comparative biology and taxonomic classification.</title>
        <authorList>
            <person name="Goeker M."/>
        </authorList>
    </citation>
    <scope>NUCLEOTIDE SEQUENCE [LARGE SCALE GENOMIC DNA]</scope>
    <source>
        <strain evidence="2 3">BW863</strain>
    </source>
</reference>
<name>A0A3D9YZ95_9HYPH</name>
<dbReference type="SUPFAM" id="SSF50475">
    <property type="entry name" value="FMN-binding split barrel"/>
    <property type="match status" value="1"/>
</dbReference>
<dbReference type="InterPro" id="IPR002563">
    <property type="entry name" value="Flavin_Rdtase-like_dom"/>
</dbReference>
<organism evidence="2 3">
    <name type="scientific">Methylovirgula ligni</name>
    <dbReference type="NCBI Taxonomy" id="569860"/>
    <lineage>
        <taxon>Bacteria</taxon>
        <taxon>Pseudomonadati</taxon>
        <taxon>Pseudomonadota</taxon>
        <taxon>Alphaproteobacteria</taxon>
        <taxon>Hyphomicrobiales</taxon>
        <taxon>Beijerinckiaceae</taxon>
        <taxon>Methylovirgula</taxon>
    </lineage>
</organism>
<dbReference type="Pfam" id="PF01613">
    <property type="entry name" value="Flavin_Reduct"/>
    <property type="match status" value="1"/>
</dbReference>
<evidence type="ECO:0000313" key="3">
    <source>
        <dbReference type="Proteomes" id="UP000256900"/>
    </source>
</evidence>
<dbReference type="EMBL" id="QUMO01000002">
    <property type="protein sequence ID" value="REF87977.1"/>
    <property type="molecule type" value="Genomic_DNA"/>
</dbReference>
<accession>A0A3D9YZ95</accession>
<dbReference type="AlphaFoldDB" id="A0A3D9YZ95"/>
<dbReference type="OrthoDB" id="9783347at2"/>
<dbReference type="Gene3D" id="2.30.110.10">
    <property type="entry name" value="Electron Transport, Fmn-binding Protein, Chain A"/>
    <property type="match status" value="1"/>
</dbReference>
<comment type="caution">
    <text evidence="2">The sequence shown here is derived from an EMBL/GenBank/DDBJ whole genome shotgun (WGS) entry which is preliminary data.</text>
</comment>
<evidence type="ECO:0000313" key="2">
    <source>
        <dbReference type="EMBL" id="REF87977.1"/>
    </source>
</evidence>